<evidence type="ECO:0000313" key="2">
    <source>
        <dbReference type="Proteomes" id="UP001212421"/>
    </source>
</evidence>
<dbReference type="RefSeq" id="WP_281534593.1">
    <property type="nucleotide sequence ID" value="NZ_CP075584.1"/>
</dbReference>
<name>A0ABY7NEI8_9MICO</name>
<proteinExistence type="predicted"/>
<gene>
    <name evidence="1" type="ORF">KIV56_17800</name>
</gene>
<organism evidence="1 2">
    <name type="scientific">Cryobacterium breve</name>
    <dbReference type="NCBI Taxonomy" id="1259258"/>
    <lineage>
        <taxon>Bacteria</taxon>
        <taxon>Bacillati</taxon>
        <taxon>Actinomycetota</taxon>
        <taxon>Actinomycetes</taxon>
        <taxon>Micrococcales</taxon>
        <taxon>Microbacteriaceae</taxon>
        <taxon>Cryobacterium</taxon>
    </lineage>
</organism>
<dbReference type="EMBL" id="CP075584">
    <property type="protein sequence ID" value="WBM79979.1"/>
    <property type="molecule type" value="Genomic_DNA"/>
</dbReference>
<protein>
    <submittedName>
        <fullName evidence="1">Uncharacterized protein</fullName>
    </submittedName>
</protein>
<evidence type="ECO:0000313" key="1">
    <source>
        <dbReference type="EMBL" id="WBM79979.1"/>
    </source>
</evidence>
<keyword evidence="2" id="KW-1185">Reference proteome</keyword>
<reference evidence="1 2" key="1">
    <citation type="submission" date="2021-05" db="EMBL/GenBank/DDBJ databases">
        <authorList>
            <person name="Kumar R."/>
            <person name="Kumar A."/>
            <person name="Mukhia S."/>
        </authorList>
    </citation>
    <scope>NUCLEOTIDE SEQUENCE [LARGE SCALE GENOMIC DNA]</scope>
    <source>
        <strain evidence="1 2">ERMR7:08</strain>
    </source>
</reference>
<sequence>MDPEGVDQVRLLRRGFVLPVQVGNSFEDLRLLRLGEHRPVGPLEVFEVIDGLVGRRVGGRLLKHHRLIEAVDRLDLLPGLDPREQPQRLAALAVGADAEPGIEGLGEGGVGVEDIQVREPGPERPLVEARLGDIGEVTEVEATVLGGHLHRDVGKFGRAPRHEIGAQHGEPATVVVDEGHRDRAPGRVVRAAEDLVLHLPGSGLTVGVGLAP</sequence>
<accession>A0ABY7NEI8</accession>
<dbReference type="Proteomes" id="UP001212421">
    <property type="component" value="Chromosome"/>
</dbReference>